<dbReference type="KEGG" id="mgg:MPLG2_2441"/>
<evidence type="ECO:0000313" key="8">
    <source>
        <dbReference type="Proteomes" id="UP000238164"/>
    </source>
</evidence>
<feature type="transmembrane region" description="Helical" evidence="6">
    <location>
        <begin position="172"/>
        <end position="194"/>
    </location>
</feature>
<dbReference type="EMBL" id="LT985188">
    <property type="protein sequence ID" value="SPD87471.1"/>
    <property type="molecule type" value="Genomic_DNA"/>
</dbReference>
<feature type="transmembrane region" description="Helical" evidence="6">
    <location>
        <begin position="33"/>
        <end position="52"/>
    </location>
</feature>
<dbReference type="Proteomes" id="UP000238164">
    <property type="component" value="Chromosome 1"/>
</dbReference>
<protein>
    <submittedName>
        <fullName evidence="7">Cytochrome C oxidase assembly protein</fullName>
    </submittedName>
</protein>
<evidence type="ECO:0000313" key="7">
    <source>
        <dbReference type="EMBL" id="SPD87471.1"/>
    </source>
</evidence>
<organism evidence="7 8">
    <name type="scientific">Micropruina glycogenica</name>
    <dbReference type="NCBI Taxonomy" id="75385"/>
    <lineage>
        <taxon>Bacteria</taxon>
        <taxon>Bacillati</taxon>
        <taxon>Actinomycetota</taxon>
        <taxon>Actinomycetes</taxon>
        <taxon>Propionibacteriales</taxon>
        <taxon>Nocardioidaceae</taxon>
        <taxon>Micropruina</taxon>
    </lineage>
</organism>
<evidence type="ECO:0000256" key="3">
    <source>
        <dbReference type="ARBA" id="ARBA00022692"/>
    </source>
</evidence>
<feature type="transmembrane region" description="Helical" evidence="6">
    <location>
        <begin position="64"/>
        <end position="86"/>
    </location>
</feature>
<feature type="transmembrane region" description="Helical" evidence="6">
    <location>
        <begin position="98"/>
        <end position="119"/>
    </location>
</feature>
<dbReference type="RefSeq" id="WP_231935634.1">
    <property type="nucleotide sequence ID" value="NZ_BAAAGO010000031.1"/>
</dbReference>
<accession>A0A2N9JIW6</accession>
<evidence type="ECO:0000256" key="6">
    <source>
        <dbReference type="SAM" id="Phobius"/>
    </source>
</evidence>
<keyword evidence="4 6" id="KW-1133">Transmembrane helix</keyword>
<gene>
    <name evidence="7" type="ORF">MPLG2_2441</name>
</gene>
<dbReference type="AlphaFoldDB" id="A0A2N9JIW6"/>
<dbReference type="GO" id="GO:0005886">
    <property type="term" value="C:plasma membrane"/>
    <property type="evidence" value="ECO:0007669"/>
    <property type="project" value="UniProtKB-SubCell"/>
</dbReference>
<keyword evidence="5 6" id="KW-0472">Membrane</keyword>
<proteinExistence type="predicted"/>
<feature type="transmembrane region" description="Helical" evidence="6">
    <location>
        <begin position="255"/>
        <end position="280"/>
    </location>
</feature>
<keyword evidence="8" id="KW-1185">Reference proteome</keyword>
<evidence type="ECO:0000256" key="5">
    <source>
        <dbReference type="ARBA" id="ARBA00023136"/>
    </source>
</evidence>
<feature type="transmembrane region" description="Helical" evidence="6">
    <location>
        <begin position="139"/>
        <end position="160"/>
    </location>
</feature>
<sequence>MVPLLLPLHADPGNQPPPLTADRLLTAWTFEPWAVFALVLMVGLYLWGVLRLRRRGVDWPLGRTLAWCVGGAGTIAVALLSVLGTYDTVLFSVHMVQHILLSMVGPIMMAMGAPITLLLRNLGGLGRRRVMRVLHSWPVRVLTFAPLGAALMIANPYLLYMTDLYEVSLANPWVHAWVHVHFVVTGCIYYWPLIGVDPMPNRLPHFLRIFLIFITMPFHAFLGVIIMGSPQLIAEDWYLAFNRAWPPSPLDDQNIAGGIMWGAGDVISLIILSVFFVQWFQNSQREAARIDRQLDREERLAARAATAGYHADEPPADEERA</sequence>
<feature type="transmembrane region" description="Helical" evidence="6">
    <location>
        <begin position="206"/>
        <end position="228"/>
    </location>
</feature>
<evidence type="ECO:0000256" key="2">
    <source>
        <dbReference type="ARBA" id="ARBA00022475"/>
    </source>
</evidence>
<dbReference type="Pfam" id="PF09678">
    <property type="entry name" value="Caa3_CtaG"/>
    <property type="match status" value="1"/>
</dbReference>
<dbReference type="InterPro" id="IPR019108">
    <property type="entry name" value="Caa3_assmbl_CtaG-rel"/>
</dbReference>
<keyword evidence="3 6" id="KW-0812">Transmembrane</keyword>
<evidence type="ECO:0000256" key="4">
    <source>
        <dbReference type="ARBA" id="ARBA00022989"/>
    </source>
</evidence>
<evidence type="ECO:0000256" key="1">
    <source>
        <dbReference type="ARBA" id="ARBA00004651"/>
    </source>
</evidence>
<keyword evidence="2" id="KW-1003">Cell membrane</keyword>
<comment type="subcellular location">
    <subcellularLocation>
        <location evidence="1">Cell membrane</location>
        <topology evidence="1">Multi-pass membrane protein</topology>
    </subcellularLocation>
</comment>
<reference evidence="7 8" key="1">
    <citation type="submission" date="2018-02" db="EMBL/GenBank/DDBJ databases">
        <authorList>
            <person name="Cohen D.B."/>
            <person name="Kent A.D."/>
        </authorList>
    </citation>
    <scope>NUCLEOTIDE SEQUENCE [LARGE SCALE GENOMIC DNA]</scope>
    <source>
        <strain evidence="7">1</strain>
    </source>
</reference>
<name>A0A2N9JIW6_9ACTN</name>